<feature type="domain" description="Peptidase M3A/M3B catalytic" evidence="7">
    <location>
        <begin position="206"/>
        <end position="585"/>
    </location>
</feature>
<dbReference type="InterPro" id="IPR004438">
    <property type="entry name" value="Peptidase_M3B"/>
</dbReference>
<evidence type="ECO:0000256" key="2">
    <source>
        <dbReference type="ARBA" id="ARBA00022723"/>
    </source>
</evidence>
<dbReference type="Proteomes" id="UP000019426">
    <property type="component" value="Chromosome M2/40_rep1"/>
</dbReference>
<evidence type="ECO:0000256" key="1">
    <source>
        <dbReference type="ARBA" id="ARBA00022670"/>
    </source>
</evidence>
<dbReference type="GO" id="GO:0046872">
    <property type="term" value="F:metal ion binding"/>
    <property type="evidence" value="ECO:0007669"/>
    <property type="project" value="UniProtKB-UniRule"/>
</dbReference>
<protein>
    <recommendedName>
        <fullName evidence="6">Oligopeptidase F</fullName>
        <ecNumber evidence="6">3.4.24.-</ecNumber>
    </recommendedName>
</protein>
<dbReference type="NCBIfam" id="TIGR00181">
    <property type="entry name" value="pepF"/>
    <property type="match status" value="1"/>
</dbReference>
<dbReference type="OrthoDB" id="9766487at2"/>
<dbReference type="Pfam" id="PF01432">
    <property type="entry name" value="Peptidase_M3"/>
    <property type="match status" value="1"/>
</dbReference>
<organism evidence="9 10">
    <name type="scientific">Clostridium bornimense</name>
    <dbReference type="NCBI Taxonomy" id="1216932"/>
    <lineage>
        <taxon>Bacteria</taxon>
        <taxon>Bacillati</taxon>
        <taxon>Bacillota</taxon>
        <taxon>Clostridia</taxon>
        <taxon>Eubacteriales</taxon>
        <taxon>Clostridiaceae</taxon>
        <taxon>Clostridium</taxon>
    </lineage>
</organism>
<dbReference type="GO" id="GO:0004222">
    <property type="term" value="F:metalloendopeptidase activity"/>
    <property type="evidence" value="ECO:0007669"/>
    <property type="project" value="UniProtKB-UniRule"/>
</dbReference>
<dbReference type="SUPFAM" id="SSF55486">
    <property type="entry name" value="Metalloproteases ('zincins'), catalytic domain"/>
    <property type="match status" value="1"/>
</dbReference>
<dbReference type="RefSeq" id="WP_044039092.1">
    <property type="nucleotide sequence ID" value="NZ_HG917868.1"/>
</dbReference>
<dbReference type="PANTHER" id="PTHR11804">
    <property type="entry name" value="PROTEASE M3 THIMET OLIGOPEPTIDASE-RELATED"/>
    <property type="match status" value="1"/>
</dbReference>
<dbReference type="HOGENOM" id="CLU_021290_2_0_9"/>
<dbReference type="STRING" id="1216932.CM240_2209"/>
<dbReference type="Gene3D" id="1.20.140.70">
    <property type="entry name" value="Oligopeptidase f, N-terminal domain"/>
    <property type="match status" value="1"/>
</dbReference>
<name>W6S4T1_9CLOT</name>
<keyword evidence="1 6" id="KW-0645">Protease</keyword>
<evidence type="ECO:0000256" key="3">
    <source>
        <dbReference type="ARBA" id="ARBA00022801"/>
    </source>
</evidence>
<comment type="function">
    <text evidence="6">Has oligopeptidase activity and degrades a variety of small bioactive peptides.</text>
</comment>
<dbReference type="InterPro" id="IPR045090">
    <property type="entry name" value="Pept_M3A_M3B"/>
</dbReference>
<dbReference type="PANTHER" id="PTHR11804:SF84">
    <property type="entry name" value="SACCHAROLYSIN"/>
    <property type="match status" value="1"/>
</dbReference>
<keyword evidence="3 6" id="KW-0378">Hydrolase</keyword>
<dbReference type="InterPro" id="IPR001567">
    <property type="entry name" value="Pept_M3A_M3B_dom"/>
</dbReference>
<proteinExistence type="inferred from homology"/>
<evidence type="ECO:0000313" key="9">
    <source>
        <dbReference type="EMBL" id="CDM69352.1"/>
    </source>
</evidence>
<dbReference type="CDD" id="cd09608">
    <property type="entry name" value="M3B_PepF"/>
    <property type="match status" value="1"/>
</dbReference>
<dbReference type="InterPro" id="IPR042088">
    <property type="entry name" value="OligoPept_F_C"/>
</dbReference>
<accession>W6S4T1</accession>
<dbReference type="Gene3D" id="1.10.1370.20">
    <property type="entry name" value="Oligoendopeptidase f, C-terminal domain"/>
    <property type="match status" value="1"/>
</dbReference>
<evidence type="ECO:0000256" key="5">
    <source>
        <dbReference type="ARBA" id="ARBA00023049"/>
    </source>
</evidence>
<evidence type="ECO:0000259" key="7">
    <source>
        <dbReference type="Pfam" id="PF01432"/>
    </source>
</evidence>
<comment type="cofactor">
    <cofactor evidence="6">
        <name>Zn(2+)</name>
        <dbReference type="ChEBI" id="CHEBI:29105"/>
    </cofactor>
    <text evidence="6">Binds 1 zinc ion.</text>
</comment>
<dbReference type="eggNOG" id="COG1164">
    <property type="taxonomic scope" value="Bacteria"/>
</dbReference>
<evidence type="ECO:0000256" key="4">
    <source>
        <dbReference type="ARBA" id="ARBA00022833"/>
    </source>
</evidence>
<evidence type="ECO:0000259" key="8">
    <source>
        <dbReference type="Pfam" id="PF08439"/>
    </source>
</evidence>
<dbReference type="Gene3D" id="1.10.287.830">
    <property type="entry name" value="putative peptidase helix hairpin domain like"/>
    <property type="match status" value="1"/>
</dbReference>
<dbReference type="GO" id="GO:0006508">
    <property type="term" value="P:proteolysis"/>
    <property type="evidence" value="ECO:0007669"/>
    <property type="project" value="UniProtKB-KW"/>
</dbReference>
<dbReference type="EC" id="3.4.24.-" evidence="6"/>
<evidence type="ECO:0000313" key="10">
    <source>
        <dbReference type="Proteomes" id="UP000019426"/>
    </source>
</evidence>
<sequence length="599" mass="69972">MEKSKTLLKREDVSVDDTWDLEKIYKDEEEFQEEFQYLKEIYTGLGDFKGTLKDPHNLLEYFKLDERVSRLAEKLYVYSNMKNHEDMNNGKYINIKKQVEIFLPEISSLTSFFVPELLSMDDNYLEECMKVPELQKYKFELEDILKMKPHTLSESEERILATLSESLNAPEEAFSLLTNADMTFPKVKDENGEEVDFNEARYSNFIKSKDRAVRKEAFETLFNTYKQFKNTLATTLTASINNFNISAKLRHFSSPLEASLKPNNIDVKVYDNTIDTVNKNLHLLHRYVDIKKRLLGLDEIHMYDLYVPLIDTPKEHIEFNDGVELVEKALAPLGEEYLSIFKEGINNRWIDKYDNEGKRQGAYSWGSYDTDPYVLLNYNYDINDVSTLAHEMGHSIHSYYSRKNQDYIYSDYTLFCAEVASTTNEILFIKYMIDNEKDENKRLYLVNTMIEGIRTTVFRQTMFAEFEKITHNILNEGTPLNADGLCEIWLDLNKKYFGETMVVDEEISMEWARIPHFYSDFYVYQYATGYSCANSFANNILQGGEDELEKYKGFLKAGGSDYPLEILRKAGVDISTPKPIEDTMKNFEMLLDILETAIK</sequence>
<keyword evidence="5 6" id="KW-0482">Metalloprotease</keyword>
<dbReference type="AlphaFoldDB" id="W6S4T1"/>
<comment type="similarity">
    <text evidence="6">Belongs to the peptidase M3B family.</text>
</comment>
<keyword evidence="4 6" id="KW-0862">Zinc</keyword>
<gene>
    <name evidence="9" type="primary">yjbG</name>
    <name evidence="9" type="ORF">CM240_2209</name>
</gene>
<evidence type="ECO:0000256" key="6">
    <source>
        <dbReference type="RuleBase" id="RU368091"/>
    </source>
</evidence>
<reference evidence="9 10" key="1">
    <citation type="submission" date="2013-11" db="EMBL/GenBank/DDBJ databases">
        <title>Complete genome sequence of Clostridum sp. M2/40.</title>
        <authorList>
            <person name="Wibberg D."/>
            <person name="Puehler A."/>
            <person name="Schlueter A."/>
        </authorList>
    </citation>
    <scope>NUCLEOTIDE SEQUENCE [LARGE SCALE GENOMIC DNA]</scope>
    <source>
        <strain evidence="10">M2/40</strain>
    </source>
</reference>
<dbReference type="InterPro" id="IPR013647">
    <property type="entry name" value="OligopepF_N_dom"/>
</dbReference>
<dbReference type="GO" id="GO:0006518">
    <property type="term" value="P:peptide metabolic process"/>
    <property type="evidence" value="ECO:0007669"/>
    <property type="project" value="TreeGrafter"/>
</dbReference>
<dbReference type="EMBL" id="HG917868">
    <property type="protein sequence ID" value="CDM69352.1"/>
    <property type="molecule type" value="Genomic_DNA"/>
</dbReference>
<keyword evidence="2 6" id="KW-0479">Metal-binding</keyword>
<dbReference type="Pfam" id="PF08439">
    <property type="entry name" value="Peptidase_M3_N"/>
    <property type="match status" value="1"/>
</dbReference>
<feature type="domain" description="Oligopeptidase F N-terminal" evidence="8">
    <location>
        <begin position="116"/>
        <end position="184"/>
    </location>
</feature>
<keyword evidence="10" id="KW-1185">Reference proteome</keyword>
<dbReference type="PATRIC" id="fig|1216932.3.peg.2193"/>
<dbReference type="KEGG" id="clt:CM240_2209"/>